<evidence type="ECO:0000259" key="1">
    <source>
        <dbReference type="Pfam" id="PF04059"/>
    </source>
</evidence>
<evidence type="ECO:0000313" key="2">
    <source>
        <dbReference type="EMBL" id="KAF6151521.1"/>
    </source>
</evidence>
<name>A0A7J7M9F7_9MAGN</name>
<gene>
    <name evidence="2" type="ORF">GIB67_016333</name>
</gene>
<comment type="caution">
    <text evidence="2">The sequence shown here is derived from an EMBL/GenBank/DDBJ whole genome shotgun (WGS) entry which is preliminary data.</text>
</comment>
<evidence type="ECO:0000313" key="3">
    <source>
        <dbReference type="Proteomes" id="UP000541444"/>
    </source>
</evidence>
<proteinExistence type="predicted"/>
<dbReference type="AlphaFoldDB" id="A0A7J7M9F7"/>
<protein>
    <recommendedName>
        <fullName evidence="1">Mei2-like C-terminal RNA recognition motif domain-containing protein</fullName>
    </recommendedName>
</protein>
<dbReference type="OrthoDB" id="417481at2759"/>
<dbReference type="EMBL" id="JACGCM010001690">
    <property type="protein sequence ID" value="KAF6151521.1"/>
    <property type="molecule type" value="Genomic_DNA"/>
</dbReference>
<accession>A0A7J7M9F7</accession>
<feature type="domain" description="Mei2-like C-terminal RNA recognition motif" evidence="1">
    <location>
        <begin position="1"/>
        <end position="96"/>
    </location>
</feature>
<dbReference type="Proteomes" id="UP000541444">
    <property type="component" value="Unassembled WGS sequence"/>
</dbReference>
<dbReference type="InterPro" id="IPR007201">
    <property type="entry name" value="Mei2-like_Rrm_C"/>
</dbReference>
<reference evidence="2 3" key="1">
    <citation type="journal article" date="2020" name="IScience">
        <title>Genome Sequencing of the Endangered Kingdonia uniflora (Circaeasteraceae, Ranunculales) Reveals Potential Mechanisms of Evolutionary Specialization.</title>
        <authorList>
            <person name="Sun Y."/>
            <person name="Deng T."/>
            <person name="Zhang A."/>
            <person name="Moore M.J."/>
            <person name="Landis J.B."/>
            <person name="Lin N."/>
            <person name="Zhang H."/>
            <person name="Zhang X."/>
            <person name="Huang J."/>
            <person name="Zhang X."/>
            <person name="Sun H."/>
            <person name="Wang H."/>
        </authorList>
    </citation>
    <scope>NUCLEOTIDE SEQUENCE [LARGE SCALE GENOMIC DNA]</scope>
    <source>
        <strain evidence="2">TB1705</strain>
        <tissue evidence="2">Leaf</tissue>
    </source>
</reference>
<sequence>MIKSIPSKLSRTKLIELLDMHCDKENKKVDEQYSESCQDMSDFRIGLNLENFTRSAGAVLFFKCYHNFDSKSFDSNKVCEIKLARVQGKQGLVMHFENSYFRCETNEYLPVKFSPAARDGSLSCAFPAGVTKNQKMSPNARPFFSSLQYNTKLLFSFPPYFPLPLPPPPSPVFEFHPPFAHHFVPLQYPMKPFSYFLPQPNLQSHTTTIIATITSTYKMVFGSCSTGLNLGYEFVYSTRLVGEVWFFRCYQYFAWCFESSKICEIKNILGKLRCDNDTTAPSRKCFCRQRITGSHLQCYS</sequence>
<organism evidence="2 3">
    <name type="scientific">Kingdonia uniflora</name>
    <dbReference type="NCBI Taxonomy" id="39325"/>
    <lineage>
        <taxon>Eukaryota</taxon>
        <taxon>Viridiplantae</taxon>
        <taxon>Streptophyta</taxon>
        <taxon>Embryophyta</taxon>
        <taxon>Tracheophyta</taxon>
        <taxon>Spermatophyta</taxon>
        <taxon>Magnoliopsida</taxon>
        <taxon>Ranunculales</taxon>
        <taxon>Circaeasteraceae</taxon>
        <taxon>Kingdonia</taxon>
    </lineage>
</organism>
<keyword evidence="3" id="KW-1185">Reference proteome</keyword>
<dbReference type="Pfam" id="PF04059">
    <property type="entry name" value="RRM_2"/>
    <property type="match status" value="1"/>
</dbReference>